<evidence type="ECO:0000313" key="2">
    <source>
        <dbReference type="Proteomes" id="UP000821865"/>
    </source>
</evidence>
<gene>
    <name evidence="1" type="ORF">HPB49_011272</name>
</gene>
<protein>
    <submittedName>
        <fullName evidence="1">Uncharacterized protein</fullName>
    </submittedName>
</protein>
<sequence length="238" mass="26568">MGYFKTVQGVTVPAFFPDDAVASALAYEPRAGDVFIVAYPKCGTTWVQYMTYSILHDGEPPSSLAGLLTESPFLELYGADAVYDMPRPGTIKSHLPFHKLKFSTRAKYIYVARNPYDVCVSAYHHIRTLTASEEDLIELDEFVKLFVAGEGNNGCYLANSLLPWYSRRNESNVLFLTYEQLHADTKIQVKRVAQFLGPVYGRGISTDPGFLQGIVDLSTKERMRPLLKATSEETSSLS</sequence>
<dbReference type="Proteomes" id="UP000821865">
    <property type="component" value="Chromosome 7"/>
</dbReference>
<reference evidence="1" key="1">
    <citation type="submission" date="2020-05" db="EMBL/GenBank/DDBJ databases">
        <title>Large-scale comparative analyses of tick genomes elucidate their genetic diversity and vector capacities.</title>
        <authorList>
            <person name="Jia N."/>
            <person name="Wang J."/>
            <person name="Shi W."/>
            <person name="Du L."/>
            <person name="Sun Y."/>
            <person name="Zhan W."/>
            <person name="Jiang J."/>
            <person name="Wang Q."/>
            <person name="Zhang B."/>
            <person name="Ji P."/>
            <person name="Sakyi L.B."/>
            <person name="Cui X."/>
            <person name="Yuan T."/>
            <person name="Jiang B."/>
            <person name="Yang W."/>
            <person name="Lam T.T.-Y."/>
            <person name="Chang Q."/>
            <person name="Ding S."/>
            <person name="Wang X."/>
            <person name="Zhu J."/>
            <person name="Ruan X."/>
            <person name="Zhao L."/>
            <person name="Wei J."/>
            <person name="Que T."/>
            <person name="Du C."/>
            <person name="Cheng J."/>
            <person name="Dai P."/>
            <person name="Han X."/>
            <person name="Huang E."/>
            <person name="Gao Y."/>
            <person name="Liu J."/>
            <person name="Shao H."/>
            <person name="Ye R."/>
            <person name="Li L."/>
            <person name="Wei W."/>
            <person name="Wang X."/>
            <person name="Wang C."/>
            <person name="Yang T."/>
            <person name="Huo Q."/>
            <person name="Li W."/>
            <person name="Guo W."/>
            <person name="Chen H."/>
            <person name="Zhou L."/>
            <person name="Ni X."/>
            <person name="Tian J."/>
            <person name="Zhou Y."/>
            <person name="Sheng Y."/>
            <person name="Liu T."/>
            <person name="Pan Y."/>
            <person name="Xia L."/>
            <person name="Li J."/>
            <person name="Zhao F."/>
            <person name="Cao W."/>
        </authorList>
    </citation>
    <scope>NUCLEOTIDE SEQUENCE</scope>
    <source>
        <strain evidence="1">Dsil-2018</strain>
    </source>
</reference>
<name>A0ACB8CER8_DERSI</name>
<organism evidence="1 2">
    <name type="scientific">Dermacentor silvarum</name>
    <name type="common">Tick</name>
    <dbReference type="NCBI Taxonomy" id="543639"/>
    <lineage>
        <taxon>Eukaryota</taxon>
        <taxon>Metazoa</taxon>
        <taxon>Ecdysozoa</taxon>
        <taxon>Arthropoda</taxon>
        <taxon>Chelicerata</taxon>
        <taxon>Arachnida</taxon>
        <taxon>Acari</taxon>
        <taxon>Parasitiformes</taxon>
        <taxon>Ixodida</taxon>
        <taxon>Ixodoidea</taxon>
        <taxon>Ixodidae</taxon>
        <taxon>Rhipicephalinae</taxon>
        <taxon>Dermacentor</taxon>
    </lineage>
</organism>
<evidence type="ECO:0000313" key="1">
    <source>
        <dbReference type="EMBL" id="KAH7941240.1"/>
    </source>
</evidence>
<dbReference type="EMBL" id="CM023476">
    <property type="protein sequence ID" value="KAH7941240.1"/>
    <property type="molecule type" value="Genomic_DNA"/>
</dbReference>
<accession>A0ACB8CER8</accession>
<keyword evidence="2" id="KW-1185">Reference proteome</keyword>
<comment type="caution">
    <text evidence="1">The sequence shown here is derived from an EMBL/GenBank/DDBJ whole genome shotgun (WGS) entry which is preliminary data.</text>
</comment>
<proteinExistence type="predicted"/>